<evidence type="ECO:0000313" key="2">
    <source>
        <dbReference type="Proteomes" id="UP001281447"/>
    </source>
</evidence>
<comment type="caution">
    <text evidence="1">The sequence shown here is derived from an EMBL/GenBank/DDBJ whole genome shotgun (WGS) entry which is preliminary data.</text>
</comment>
<sequence>MVLFDHHTDMLPSPSEELISCGSWVLKALERLPALRKVILIGVNELWQEQIPQAFQHKLSIFAEHTSPPPQTIIDAIPTENIYISIDKDVLAMSEARTNWDHGSLSLKDLLLMTKNFSHQKHLLGVDVCGEYPFTPQTAQHTVTKIALQKNDLANWHILNACQKQKAPLHLMTC</sequence>
<dbReference type="Pfam" id="PF00491">
    <property type="entry name" value="Arginase"/>
    <property type="match status" value="1"/>
</dbReference>
<name>A0ABU5C7B8_9BACI</name>
<keyword evidence="2" id="KW-1185">Reference proteome</keyword>
<dbReference type="InterPro" id="IPR006035">
    <property type="entry name" value="Ureohydrolase"/>
</dbReference>
<accession>A0ABU5C7B8</accession>
<organism evidence="1 2">
    <name type="scientific">Tigheibacillus halophilus</name>
    <dbReference type="NCBI Taxonomy" id="361280"/>
    <lineage>
        <taxon>Bacteria</taxon>
        <taxon>Bacillati</taxon>
        <taxon>Bacillota</taxon>
        <taxon>Bacilli</taxon>
        <taxon>Bacillales</taxon>
        <taxon>Bacillaceae</taxon>
        <taxon>Tigheibacillus</taxon>
    </lineage>
</organism>
<dbReference type="Gene3D" id="3.40.800.10">
    <property type="entry name" value="Ureohydrolase domain"/>
    <property type="match status" value="1"/>
</dbReference>
<dbReference type="EMBL" id="JAWDIP010000003">
    <property type="protein sequence ID" value="MDY0395191.1"/>
    <property type="molecule type" value="Genomic_DNA"/>
</dbReference>
<evidence type="ECO:0000313" key="1">
    <source>
        <dbReference type="EMBL" id="MDY0395191.1"/>
    </source>
</evidence>
<dbReference type="Proteomes" id="UP001281447">
    <property type="component" value="Unassembled WGS sequence"/>
</dbReference>
<gene>
    <name evidence="1" type="ORF">RWE15_13135</name>
</gene>
<dbReference type="InterPro" id="IPR023696">
    <property type="entry name" value="Ureohydrolase_dom_sf"/>
</dbReference>
<proteinExistence type="predicted"/>
<protein>
    <submittedName>
        <fullName evidence="1">Arginase family protein</fullName>
    </submittedName>
</protein>
<dbReference type="SUPFAM" id="SSF52768">
    <property type="entry name" value="Arginase/deacetylase"/>
    <property type="match status" value="1"/>
</dbReference>
<reference evidence="1 2" key="1">
    <citation type="submission" date="2023-10" db="EMBL/GenBank/DDBJ databases">
        <title>Virgibacillus halophilus 5B73C genome.</title>
        <authorList>
            <person name="Miliotis G."/>
            <person name="Sengupta P."/>
            <person name="Hameed A."/>
            <person name="Chuvochina M."/>
            <person name="Mcdonagh F."/>
            <person name="Simpson A.C."/>
            <person name="Singh N.K."/>
            <person name="Rekha P.D."/>
            <person name="Raman K."/>
            <person name="Hugenholtz P."/>
            <person name="Venkateswaran K."/>
        </authorList>
    </citation>
    <scope>NUCLEOTIDE SEQUENCE [LARGE SCALE GENOMIC DNA]</scope>
    <source>
        <strain evidence="1 2">5B73C</strain>
    </source>
</reference>